<sequence>MGYIWYIDISLSVIQALVLVLMIRNYLGIGFTRTGKILLGVSSVFLIESIAMILTYYNWMIAGMGPFIALPALAITIMNLVGVLLLYIISRL</sequence>
<dbReference type="AlphaFoldDB" id="A8MAE4"/>
<evidence type="ECO:0000313" key="2">
    <source>
        <dbReference type="EMBL" id="ABW02521.1"/>
    </source>
</evidence>
<dbReference type="OrthoDB" id="28600at2157"/>
<dbReference type="HOGENOM" id="CLU_183469_0_0_2"/>
<reference evidence="2 3" key="1">
    <citation type="submission" date="2007-10" db="EMBL/GenBank/DDBJ databases">
        <title>Complete sequence of Caldivirga maquilingensis IC-167.</title>
        <authorList>
            <consortium name="US DOE Joint Genome Institute"/>
            <person name="Copeland A."/>
            <person name="Lucas S."/>
            <person name="Lapidus A."/>
            <person name="Barry K."/>
            <person name="Glavina del Rio T."/>
            <person name="Dalin E."/>
            <person name="Tice H."/>
            <person name="Pitluck S."/>
            <person name="Saunders E."/>
            <person name="Brettin T."/>
            <person name="Bruce D."/>
            <person name="Detter J.C."/>
            <person name="Han C."/>
            <person name="Schmutz J."/>
            <person name="Larimer F."/>
            <person name="Land M."/>
            <person name="Hauser L."/>
            <person name="Kyrpides N."/>
            <person name="Ivanova N."/>
            <person name="Biddle J.F."/>
            <person name="Zhang Z."/>
            <person name="Fitz-Gibbon S.T."/>
            <person name="Lowe T.M."/>
            <person name="Saltikov C."/>
            <person name="House C.H."/>
            <person name="Richardson P."/>
        </authorList>
    </citation>
    <scope>NUCLEOTIDE SEQUENCE [LARGE SCALE GENOMIC DNA]</scope>
    <source>
        <strain evidence="3">ATCC 700844 / DSM 13496 / JCM 10307 / IC-167</strain>
    </source>
</reference>
<proteinExistence type="predicted"/>
<organism evidence="2 3">
    <name type="scientific">Caldivirga maquilingensis (strain ATCC 700844 / DSM 13496 / JCM 10307 / IC-167)</name>
    <dbReference type="NCBI Taxonomy" id="397948"/>
    <lineage>
        <taxon>Archaea</taxon>
        <taxon>Thermoproteota</taxon>
        <taxon>Thermoprotei</taxon>
        <taxon>Thermoproteales</taxon>
        <taxon>Thermoproteaceae</taxon>
        <taxon>Caldivirga</taxon>
    </lineage>
</organism>
<dbReference type="KEGG" id="cma:Cmaq_1698"/>
<dbReference type="eggNOG" id="arCOG06078">
    <property type="taxonomic scope" value="Archaea"/>
</dbReference>
<dbReference type="EMBL" id="CP000852">
    <property type="protein sequence ID" value="ABW02521.1"/>
    <property type="molecule type" value="Genomic_DNA"/>
</dbReference>
<dbReference type="Proteomes" id="UP000001137">
    <property type="component" value="Chromosome"/>
</dbReference>
<protein>
    <submittedName>
        <fullName evidence="2">Uncharacterized protein</fullName>
    </submittedName>
</protein>
<dbReference type="GeneID" id="5708448"/>
<feature type="transmembrane region" description="Helical" evidence="1">
    <location>
        <begin position="6"/>
        <end position="27"/>
    </location>
</feature>
<keyword evidence="3" id="KW-1185">Reference proteome</keyword>
<gene>
    <name evidence="2" type="ordered locus">Cmaq_1698</name>
</gene>
<accession>A8MAE4</accession>
<keyword evidence="1" id="KW-1133">Transmembrane helix</keyword>
<name>A8MAE4_CALMQ</name>
<evidence type="ECO:0000313" key="3">
    <source>
        <dbReference type="Proteomes" id="UP000001137"/>
    </source>
</evidence>
<feature type="transmembrane region" description="Helical" evidence="1">
    <location>
        <begin position="67"/>
        <end position="89"/>
    </location>
</feature>
<feature type="transmembrane region" description="Helical" evidence="1">
    <location>
        <begin position="39"/>
        <end position="61"/>
    </location>
</feature>
<dbReference type="RefSeq" id="WP_012186740.1">
    <property type="nucleotide sequence ID" value="NC_009954.1"/>
</dbReference>
<dbReference type="STRING" id="397948.Cmaq_1698"/>
<keyword evidence="1" id="KW-0812">Transmembrane</keyword>
<keyword evidence="1" id="KW-0472">Membrane</keyword>
<evidence type="ECO:0000256" key="1">
    <source>
        <dbReference type="SAM" id="Phobius"/>
    </source>
</evidence>